<dbReference type="Gene3D" id="3.10.129.10">
    <property type="entry name" value="Hotdog Thioesterase"/>
    <property type="match status" value="1"/>
</dbReference>
<evidence type="ECO:0000313" key="1">
    <source>
        <dbReference type="EMBL" id="MCT9812942.1"/>
    </source>
</evidence>
<comment type="caution">
    <text evidence="1">The sequence shown here is derived from an EMBL/GenBank/DDBJ whole genome shotgun (WGS) entry which is preliminary data.</text>
</comment>
<evidence type="ECO:0008006" key="3">
    <source>
        <dbReference type="Google" id="ProtNLM"/>
    </source>
</evidence>
<organism evidence="1 2">
    <name type="scientific">Acidovorax bellezanensis</name>
    <dbReference type="NCBI Taxonomy" id="2976702"/>
    <lineage>
        <taxon>Bacteria</taxon>
        <taxon>Pseudomonadati</taxon>
        <taxon>Pseudomonadota</taxon>
        <taxon>Betaproteobacteria</taxon>
        <taxon>Burkholderiales</taxon>
        <taxon>Comamonadaceae</taxon>
        <taxon>Acidovorax</taxon>
    </lineage>
</organism>
<sequence>MLLLDRLLEASDEHAVAEVRVARDGMFVQPQGVPAWVAIEYMAQTVAAWAGWRAAQKGEPVKIGFLLGSRKFEALQPFFALGAVLRVEVQYELLGSNGLGMFSCQVLHNGQLAARARVSVFEPGDGAAYLQALGSEEEKKHE</sequence>
<protein>
    <recommendedName>
        <fullName evidence="3">3-hydroxylacyl-ACP dehydratase</fullName>
    </recommendedName>
</protein>
<dbReference type="Pfam" id="PF22817">
    <property type="entry name" value="ApeP-like"/>
    <property type="match status" value="1"/>
</dbReference>
<accession>A0ABT2PUI1</accession>
<dbReference type="SUPFAM" id="SSF54637">
    <property type="entry name" value="Thioesterase/thiol ester dehydrase-isomerase"/>
    <property type="match status" value="1"/>
</dbReference>
<evidence type="ECO:0000313" key="2">
    <source>
        <dbReference type="Proteomes" id="UP001525968"/>
    </source>
</evidence>
<name>A0ABT2PUI1_9BURK</name>
<dbReference type="EMBL" id="JAODYH010000014">
    <property type="protein sequence ID" value="MCT9812942.1"/>
    <property type="molecule type" value="Genomic_DNA"/>
</dbReference>
<dbReference type="PIRSF" id="PIRSF020565">
    <property type="entry name" value="3Ho_Ac_ACP_DH_prd"/>
    <property type="match status" value="1"/>
</dbReference>
<dbReference type="Proteomes" id="UP001525968">
    <property type="component" value="Unassembled WGS sequence"/>
</dbReference>
<dbReference type="InterPro" id="IPR016776">
    <property type="entry name" value="ApeP-like_dehydratase"/>
</dbReference>
<keyword evidence="2" id="KW-1185">Reference proteome</keyword>
<dbReference type="InterPro" id="IPR029069">
    <property type="entry name" value="HotDog_dom_sf"/>
</dbReference>
<proteinExistence type="predicted"/>
<gene>
    <name evidence="1" type="ORF">N0K08_20120</name>
</gene>
<reference evidence="1 2" key="1">
    <citation type="submission" date="2022-09" db="EMBL/GenBank/DDBJ databases">
        <title>Draft genome of isolate Be4.</title>
        <authorList>
            <person name="Sanchez-Castro I."/>
            <person name="Martinez-Rodriguez P."/>
            <person name="Descostes M."/>
            <person name="Merroun M."/>
        </authorList>
    </citation>
    <scope>NUCLEOTIDE SEQUENCE [LARGE SCALE GENOMIC DNA]</scope>
    <source>
        <strain evidence="1 2">Be4</strain>
    </source>
</reference>